<feature type="region of interest" description="Disordered" evidence="9">
    <location>
        <begin position="170"/>
        <end position="192"/>
    </location>
</feature>
<dbReference type="PROSITE" id="PS50011">
    <property type="entry name" value="PROTEIN_KINASE_DOM"/>
    <property type="match status" value="1"/>
</dbReference>
<evidence type="ECO:0000256" key="7">
    <source>
        <dbReference type="ARBA" id="ARBA00047899"/>
    </source>
</evidence>
<comment type="catalytic activity">
    <reaction evidence="8">
        <text>L-seryl-[protein] + ATP = O-phospho-L-seryl-[protein] + ADP + H(+)</text>
        <dbReference type="Rhea" id="RHEA:17989"/>
        <dbReference type="Rhea" id="RHEA-COMP:9863"/>
        <dbReference type="Rhea" id="RHEA-COMP:11604"/>
        <dbReference type="ChEBI" id="CHEBI:15378"/>
        <dbReference type="ChEBI" id="CHEBI:29999"/>
        <dbReference type="ChEBI" id="CHEBI:30616"/>
        <dbReference type="ChEBI" id="CHEBI:83421"/>
        <dbReference type="ChEBI" id="CHEBI:456216"/>
        <dbReference type="EC" id="2.7.11.1"/>
    </reaction>
</comment>
<keyword evidence="10" id="KW-1133">Transmembrane helix</keyword>
<evidence type="ECO:0000259" key="11">
    <source>
        <dbReference type="PROSITE" id="PS50011"/>
    </source>
</evidence>
<comment type="caution">
    <text evidence="12">The sequence shown here is derived from an EMBL/GenBank/DDBJ whole genome shotgun (WGS) entry which is preliminary data.</text>
</comment>
<keyword evidence="5" id="KW-0418">Kinase</keyword>
<evidence type="ECO:0000313" key="13">
    <source>
        <dbReference type="Proteomes" id="UP000713880"/>
    </source>
</evidence>
<dbReference type="SUPFAM" id="SSF56112">
    <property type="entry name" value="Protein kinase-like (PK-like)"/>
    <property type="match status" value="1"/>
</dbReference>
<comment type="catalytic activity">
    <reaction evidence="7">
        <text>L-threonyl-[protein] + ATP = O-phospho-L-threonyl-[protein] + ADP + H(+)</text>
        <dbReference type="Rhea" id="RHEA:46608"/>
        <dbReference type="Rhea" id="RHEA-COMP:11060"/>
        <dbReference type="Rhea" id="RHEA-COMP:11605"/>
        <dbReference type="ChEBI" id="CHEBI:15378"/>
        <dbReference type="ChEBI" id="CHEBI:30013"/>
        <dbReference type="ChEBI" id="CHEBI:30616"/>
        <dbReference type="ChEBI" id="CHEBI:61977"/>
        <dbReference type="ChEBI" id="CHEBI:456216"/>
        <dbReference type="EC" id="2.7.11.1"/>
    </reaction>
</comment>
<feature type="compositionally biased region" description="Basic and acidic residues" evidence="9">
    <location>
        <begin position="179"/>
        <end position="192"/>
    </location>
</feature>
<keyword evidence="2" id="KW-0723">Serine/threonine-protein kinase</keyword>
<evidence type="ECO:0000256" key="3">
    <source>
        <dbReference type="ARBA" id="ARBA00022679"/>
    </source>
</evidence>
<evidence type="ECO:0000256" key="2">
    <source>
        <dbReference type="ARBA" id="ARBA00022527"/>
    </source>
</evidence>
<dbReference type="GO" id="GO:0005524">
    <property type="term" value="F:ATP binding"/>
    <property type="evidence" value="ECO:0007669"/>
    <property type="project" value="UniProtKB-KW"/>
</dbReference>
<keyword evidence="13" id="KW-1185">Reference proteome</keyword>
<dbReference type="Proteomes" id="UP000713880">
    <property type="component" value="Unassembled WGS sequence"/>
</dbReference>
<evidence type="ECO:0000256" key="5">
    <source>
        <dbReference type="ARBA" id="ARBA00022777"/>
    </source>
</evidence>
<keyword evidence="6" id="KW-0067">ATP-binding</keyword>
<protein>
    <recommendedName>
        <fullName evidence="1">non-specific serine/threonine protein kinase</fullName>
        <ecNumber evidence="1">2.7.11.1</ecNumber>
    </recommendedName>
</protein>
<accession>A0A938X5B0</accession>
<dbReference type="PANTHER" id="PTHR24356:SF1">
    <property type="entry name" value="SERINE_THREONINE-PROTEIN KINASE GREATWALL"/>
    <property type="match status" value="1"/>
</dbReference>
<evidence type="ECO:0000256" key="10">
    <source>
        <dbReference type="SAM" id="Phobius"/>
    </source>
</evidence>
<dbReference type="EC" id="2.7.11.1" evidence="1"/>
<dbReference type="InterPro" id="IPR000719">
    <property type="entry name" value="Prot_kinase_dom"/>
</dbReference>
<feature type="domain" description="Protein kinase" evidence="11">
    <location>
        <begin position="33"/>
        <end position="281"/>
    </location>
</feature>
<proteinExistence type="predicted"/>
<keyword evidence="10" id="KW-0472">Membrane</keyword>
<evidence type="ECO:0000256" key="8">
    <source>
        <dbReference type="ARBA" id="ARBA00048679"/>
    </source>
</evidence>
<dbReference type="AlphaFoldDB" id="A0A938X5B0"/>
<evidence type="ECO:0000256" key="4">
    <source>
        <dbReference type="ARBA" id="ARBA00022741"/>
    </source>
</evidence>
<keyword evidence="4" id="KW-0547">Nucleotide-binding</keyword>
<name>A0A938X5B0_9CLOT</name>
<evidence type="ECO:0000256" key="1">
    <source>
        <dbReference type="ARBA" id="ARBA00012513"/>
    </source>
</evidence>
<dbReference type="GO" id="GO:0004674">
    <property type="term" value="F:protein serine/threonine kinase activity"/>
    <property type="evidence" value="ECO:0007669"/>
    <property type="project" value="UniProtKB-KW"/>
</dbReference>
<evidence type="ECO:0000256" key="6">
    <source>
        <dbReference type="ARBA" id="ARBA00022840"/>
    </source>
</evidence>
<dbReference type="EMBL" id="JACJLV010000064">
    <property type="protein sequence ID" value="MBM6827819.1"/>
    <property type="molecule type" value="Genomic_DNA"/>
</dbReference>
<dbReference type="PANTHER" id="PTHR24356">
    <property type="entry name" value="SERINE/THREONINE-PROTEIN KINASE"/>
    <property type="match status" value="1"/>
</dbReference>
<dbReference type="InterPro" id="IPR050236">
    <property type="entry name" value="Ser_Thr_kinase_AGC"/>
</dbReference>
<dbReference type="InterPro" id="IPR011009">
    <property type="entry name" value="Kinase-like_dom_sf"/>
</dbReference>
<reference evidence="12" key="2">
    <citation type="journal article" date="2021" name="Sci. Rep.">
        <title>The distribution of antibiotic resistance genes in chicken gut microbiota commensals.</title>
        <authorList>
            <person name="Juricova H."/>
            <person name="Matiasovicova J."/>
            <person name="Kubasova T."/>
            <person name="Cejkova D."/>
            <person name="Rychlik I."/>
        </authorList>
    </citation>
    <scope>NUCLEOTIDE SEQUENCE</scope>
    <source>
        <strain evidence="12">An420c</strain>
    </source>
</reference>
<gene>
    <name evidence="12" type="ORF">H6A13_12095</name>
</gene>
<evidence type="ECO:0000313" key="12">
    <source>
        <dbReference type="EMBL" id="MBM6827819.1"/>
    </source>
</evidence>
<keyword evidence="3" id="KW-0808">Transferase</keyword>
<evidence type="ECO:0000256" key="9">
    <source>
        <dbReference type="SAM" id="MobiDB-lite"/>
    </source>
</evidence>
<feature type="transmembrane region" description="Helical" evidence="10">
    <location>
        <begin position="315"/>
        <end position="336"/>
    </location>
</feature>
<reference evidence="12" key="1">
    <citation type="submission" date="2020-08" db="EMBL/GenBank/DDBJ databases">
        <authorList>
            <person name="Cejkova D."/>
            <person name="Kubasova T."/>
            <person name="Jahodarova E."/>
            <person name="Rychlik I."/>
        </authorList>
    </citation>
    <scope>NUCLEOTIDE SEQUENCE</scope>
    <source>
        <strain evidence="12">An420c</strain>
    </source>
</reference>
<dbReference type="Gene3D" id="1.10.510.10">
    <property type="entry name" value="Transferase(Phosphotransferase) domain 1"/>
    <property type="match status" value="1"/>
</dbReference>
<organism evidence="12 13">
    <name type="scientific">Mordavella massiliensis</name>
    <dbReference type="NCBI Taxonomy" id="1871024"/>
    <lineage>
        <taxon>Bacteria</taxon>
        <taxon>Bacillati</taxon>
        <taxon>Bacillota</taxon>
        <taxon>Clostridia</taxon>
        <taxon>Eubacteriales</taxon>
        <taxon>Clostridiaceae</taxon>
        <taxon>Mordavella</taxon>
    </lineage>
</organism>
<keyword evidence="10" id="KW-0812">Transmembrane</keyword>
<dbReference type="SMART" id="SM00220">
    <property type="entry name" value="S_TKc"/>
    <property type="match status" value="1"/>
</dbReference>
<sequence length="818" mass="94235">MEEIEEGAVCPACRKGIWEYDWKEEWLEPYTILKEKYLVGAVSMAGTDFVRYIGYDLILEQKVWLRVYSKDSWKKTGEKEARLLFGKYDFPGIPGVRDYFESEESGYMVTEYLAGQTLRNYCKKNVRMTQTKVESLWLSLLEGLEQIHALGMIAGNLSPDTLVVTEEGNLAAPGAPAPKGERSRYLAPEQREKEGVTGPWSDVYAVCAMWYEMLTGRPVPETEEREKTGRLKKPSRYIKISANVEEALLQGLAMEPQRRFFSIQNMKESMGLSETSEDEWMGVTRHIWGTAWLETARSSGVSGKKRRRRYLLKRLVAAVVILAVVCGITVGGFWIYRETHREEMILWQVKRDRNEYEDRTKEAVLARESSEYDKVLTFLETYGELDDVSSGDSQNYYELKEEDMEHCPEFYGTEKGFYLDIHTAMEALQYYMDLEEKLDLSAEYWRGAGSVNKNDEKEITTYLSKTEEYYTRKTGEEVSVRYDPSDDQLQSISFQGSRERCVKFLEKMIPVLLSESYLTKEEAEGMVNLDFQKDETDLFGKMYSLTLPGGYEILISVPSEAMSSGQGENTRQNNPDLLEVEISGRSRDMRVLEEGVVYAGNYPRDSKRYQEFLTFVKEHASSVEEIRDEETTLLGSRQETVYKLEKEDVEEWGEPCNFVRFLTDKDTFVSWMRNRGYEMKLLKEGDNNQVEVNGYGGILTSFIHKERYQVSEGVFLTVNSDTVNHQILGVVIYREKGSNVSLKELAVCVTAFIQGKEEKEFSDTMEMLDEVEADIEHAKSNTFIISGEATLMFSDSEDSDYEITIVSQNVYESNPYWP</sequence>